<sequence length="631" mass="71938">MQAMDLDKPLTPASERVWHTPELVRFILPHLARERVDLLAIAQVNKAFRTMALPLLVRILDVPLSKVDAFQTLFDRHPELNEHVRFVRIVDDEARHWRDRCHCHSLIRVFDTNKQWRQLKDFLKNRWPAAKFDVTCGVRTSGSVAKALKLSGIEKNIVALRWIADFPLPADPDSDWEDDSDDEIEFRHDQVEYGWDRASQVTQRIAEAQTTSDTKLVSFQIESKQAGILDEEVISFCAWKVMRNVPSAHLHTLNINISSHDAGIPNESEVFKRTWPKLRHLSLNAGPESIEEKGQDELWDDFGEGVVESWVRRHPLLEHLDIRAHSTIPPILLNNDFHDLTSVSLQQCDPGFVGTFLLRLGHKLVELELPRFVTGGGLPAAIRPGLSLPNLRILRAPPRVAAALIDGKHAPQVAHIELKWTDNVGELMLQEWILPASGAAFHLTCLDIQIKFDDFEWIATKLSRTTFDASRFPALVELCMRSCLEYQPLEGDYDESDFDCDCLRQILRCVGPLPSLRALRVQGLGAGPLPTSEPTEIQIGLAPRKLEYLTWVSTHPSRTQYFRVVQAPIRYVPQRWECVCHSPILLTMQQLPASFRAHISDEGEWIQSSKVRHNNTLFDHTMSPPRLPPQP</sequence>
<comment type="caution">
    <text evidence="1">The sequence shown here is derived from an EMBL/GenBank/DDBJ whole genome shotgun (WGS) entry which is preliminary data.</text>
</comment>
<dbReference type="InterPro" id="IPR032675">
    <property type="entry name" value="LRR_dom_sf"/>
</dbReference>
<proteinExistence type="predicted"/>
<dbReference type="EMBL" id="JAPDMZ010000052">
    <property type="protein sequence ID" value="KAK0553315.1"/>
    <property type="molecule type" value="Genomic_DNA"/>
</dbReference>
<evidence type="ECO:0000313" key="1">
    <source>
        <dbReference type="EMBL" id="KAK0553315.1"/>
    </source>
</evidence>
<keyword evidence="2" id="KW-1185">Reference proteome</keyword>
<dbReference type="Proteomes" id="UP001176517">
    <property type="component" value="Unassembled WGS sequence"/>
</dbReference>
<dbReference type="AlphaFoldDB" id="A0AAN6GRZ2"/>
<gene>
    <name evidence="1" type="ORF">OC846_002558</name>
</gene>
<protein>
    <submittedName>
        <fullName evidence="1">Uncharacterized protein</fullName>
    </submittedName>
</protein>
<reference evidence="1" key="1">
    <citation type="journal article" date="2023" name="PhytoFront">
        <title>Draft Genome Resources of Seven Strains of Tilletia horrida, Causal Agent of Kernel Smut of Rice.</title>
        <authorList>
            <person name="Khanal S."/>
            <person name="Antony Babu S."/>
            <person name="Zhou X.G."/>
        </authorList>
    </citation>
    <scope>NUCLEOTIDE SEQUENCE</scope>
    <source>
        <strain evidence="1">TX6</strain>
    </source>
</reference>
<dbReference type="Gene3D" id="3.80.10.10">
    <property type="entry name" value="Ribonuclease Inhibitor"/>
    <property type="match status" value="1"/>
</dbReference>
<evidence type="ECO:0000313" key="2">
    <source>
        <dbReference type="Proteomes" id="UP001176517"/>
    </source>
</evidence>
<accession>A0AAN6GRZ2</accession>
<organism evidence="1 2">
    <name type="scientific">Tilletia horrida</name>
    <dbReference type="NCBI Taxonomy" id="155126"/>
    <lineage>
        <taxon>Eukaryota</taxon>
        <taxon>Fungi</taxon>
        <taxon>Dikarya</taxon>
        <taxon>Basidiomycota</taxon>
        <taxon>Ustilaginomycotina</taxon>
        <taxon>Exobasidiomycetes</taxon>
        <taxon>Tilletiales</taxon>
        <taxon>Tilletiaceae</taxon>
        <taxon>Tilletia</taxon>
    </lineage>
</organism>
<name>A0AAN6GRZ2_9BASI</name>